<gene>
    <name evidence="6" type="ORF">H257_05496</name>
</gene>
<dbReference type="PROSITE" id="PS50178">
    <property type="entry name" value="ZF_FYVE"/>
    <property type="match status" value="1"/>
</dbReference>
<dbReference type="PANTHER" id="PTHR13510">
    <property type="entry name" value="FYVE-FINGER-CONTAINING RAB5 EFFECTOR PROTEIN RABENOSYN-5-RELATED"/>
    <property type="match status" value="1"/>
</dbReference>
<dbReference type="InterPro" id="IPR013083">
    <property type="entry name" value="Znf_RING/FYVE/PHD"/>
</dbReference>
<dbReference type="Pfam" id="PF01363">
    <property type="entry name" value="FYVE"/>
    <property type="match status" value="1"/>
</dbReference>
<dbReference type="GO" id="GO:0008270">
    <property type="term" value="F:zinc ion binding"/>
    <property type="evidence" value="ECO:0007669"/>
    <property type="project" value="UniProtKB-KW"/>
</dbReference>
<reference evidence="6" key="1">
    <citation type="submission" date="2013-12" db="EMBL/GenBank/DDBJ databases">
        <title>The Genome Sequence of Aphanomyces astaci APO3.</title>
        <authorList>
            <consortium name="The Broad Institute Genomics Platform"/>
            <person name="Russ C."/>
            <person name="Tyler B."/>
            <person name="van West P."/>
            <person name="Dieguez-Uribeondo J."/>
            <person name="Young S.K."/>
            <person name="Zeng Q."/>
            <person name="Gargeya S."/>
            <person name="Fitzgerald M."/>
            <person name="Abouelleil A."/>
            <person name="Alvarado L."/>
            <person name="Chapman S.B."/>
            <person name="Gainer-Dewar J."/>
            <person name="Goldberg J."/>
            <person name="Griggs A."/>
            <person name="Gujja S."/>
            <person name="Hansen M."/>
            <person name="Howarth C."/>
            <person name="Imamovic A."/>
            <person name="Ireland A."/>
            <person name="Larimer J."/>
            <person name="McCowan C."/>
            <person name="Murphy C."/>
            <person name="Pearson M."/>
            <person name="Poon T.W."/>
            <person name="Priest M."/>
            <person name="Roberts A."/>
            <person name="Saif S."/>
            <person name="Shea T."/>
            <person name="Sykes S."/>
            <person name="Wortman J."/>
            <person name="Nusbaum C."/>
            <person name="Birren B."/>
        </authorList>
    </citation>
    <scope>NUCLEOTIDE SEQUENCE [LARGE SCALE GENOMIC DNA]</scope>
    <source>
        <strain evidence="6">APO3</strain>
    </source>
</reference>
<dbReference type="AlphaFoldDB" id="W4GQG8"/>
<dbReference type="InterPro" id="IPR052727">
    <property type="entry name" value="Rab4/Rab5_effector"/>
</dbReference>
<dbReference type="OrthoDB" id="79619at2759"/>
<dbReference type="Gene3D" id="3.30.530.20">
    <property type="match status" value="1"/>
</dbReference>
<dbReference type="SUPFAM" id="SSF57903">
    <property type="entry name" value="FYVE/PHD zinc finger"/>
    <property type="match status" value="1"/>
</dbReference>
<dbReference type="InterPro" id="IPR023393">
    <property type="entry name" value="START-like_dom_sf"/>
</dbReference>
<evidence type="ECO:0000256" key="4">
    <source>
        <dbReference type="PROSITE-ProRule" id="PRU00091"/>
    </source>
</evidence>
<protein>
    <recommendedName>
        <fullName evidence="5">FYVE-type domain-containing protein</fullName>
    </recommendedName>
</protein>
<evidence type="ECO:0000256" key="3">
    <source>
        <dbReference type="ARBA" id="ARBA00022833"/>
    </source>
</evidence>
<keyword evidence="3" id="KW-0862">Zinc</keyword>
<dbReference type="InterPro" id="IPR000306">
    <property type="entry name" value="Znf_FYVE"/>
</dbReference>
<keyword evidence="1" id="KW-0479">Metal-binding</keyword>
<feature type="domain" description="FYVE-type" evidence="5">
    <location>
        <begin position="266"/>
        <end position="318"/>
    </location>
</feature>
<name>W4GQG8_APHAT</name>
<dbReference type="SMART" id="SM00064">
    <property type="entry name" value="FYVE"/>
    <property type="match status" value="1"/>
</dbReference>
<dbReference type="GeneID" id="20807492"/>
<dbReference type="RefSeq" id="XP_009828694.1">
    <property type="nucleotide sequence ID" value="XM_009830392.1"/>
</dbReference>
<accession>W4GQG8</accession>
<dbReference type="InterPro" id="IPR017455">
    <property type="entry name" value="Znf_FYVE-rel"/>
</dbReference>
<dbReference type="InterPro" id="IPR011011">
    <property type="entry name" value="Znf_FYVE_PHD"/>
</dbReference>
<dbReference type="SUPFAM" id="SSF55961">
    <property type="entry name" value="Bet v1-like"/>
    <property type="match status" value="1"/>
</dbReference>
<keyword evidence="2 4" id="KW-0863">Zinc-finger</keyword>
<dbReference type="VEuPathDB" id="FungiDB:H257_05496"/>
<sequence length="337" mass="37567">MHRNQPLLPSRYLAPLSPSDEHRFKKVARKSAIDVVRYAVPTNGPVQWVVGSPDRGISISKAAPQKHHKEQEPTSTISTYCSSMTMHATVDEISSMFTPSSHQPKRSLVPGIMGEANLVTVASPSIDDPRHYIAIRWAAVRSPVPFIKNRDACFVETHMDVECDGRKGWVRALKSIDLPECHHLRGLVRMDLLRCGHVVLESPGRPDCVQVHILVHLDMKGLVPAWIEDLWMKRTCQGLRALRKAVVAKRLAATDLVHQHLSLRTCELCARPFTFGTTKAHCRQCSQVMCNECSSTTTSSQEHRQALPVCTTCELATSTKLPPFIALDAPFVGLLHR</sequence>
<evidence type="ECO:0000313" key="6">
    <source>
        <dbReference type="EMBL" id="ETV81957.1"/>
    </source>
</evidence>
<evidence type="ECO:0000256" key="2">
    <source>
        <dbReference type="ARBA" id="ARBA00022771"/>
    </source>
</evidence>
<dbReference type="PANTHER" id="PTHR13510:SF44">
    <property type="entry name" value="RABENOSYN-5"/>
    <property type="match status" value="1"/>
</dbReference>
<organism evidence="6">
    <name type="scientific">Aphanomyces astaci</name>
    <name type="common">Crayfish plague agent</name>
    <dbReference type="NCBI Taxonomy" id="112090"/>
    <lineage>
        <taxon>Eukaryota</taxon>
        <taxon>Sar</taxon>
        <taxon>Stramenopiles</taxon>
        <taxon>Oomycota</taxon>
        <taxon>Saprolegniomycetes</taxon>
        <taxon>Saprolegniales</taxon>
        <taxon>Verrucalvaceae</taxon>
        <taxon>Aphanomyces</taxon>
    </lineage>
</organism>
<evidence type="ECO:0000256" key="1">
    <source>
        <dbReference type="ARBA" id="ARBA00022723"/>
    </source>
</evidence>
<proteinExistence type="predicted"/>
<evidence type="ECO:0000259" key="5">
    <source>
        <dbReference type="PROSITE" id="PS50178"/>
    </source>
</evidence>
<dbReference type="Gene3D" id="3.30.40.10">
    <property type="entry name" value="Zinc/RING finger domain, C3HC4 (zinc finger)"/>
    <property type="match status" value="1"/>
</dbReference>
<dbReference type="EMBL" id="KI913123">
    <property type="protein sequence ID" value="ETV81957.1"/>
    <property type="molecule type" value="Genomic_DNA"/>
</dbReference>